<sequence>MLSKKRGSDNSNRSSRPSSSKSTARQEEQRQSEENSRDTNGRENSNLGSNEIPSEYKLGSKVLCKHTDLFFYEAKIIDVTKNDGKTLYTIHYQGWNNRYDEIIPHDVAVHKFLALTPENVAMANKEREEAKKNKKRARSSIKNKKEINPAVPYKKNRSTTPARTNTSARNTPVDPGEFKPPSKVGPSTLTSVLSEPPTAIPLRLHKKRAEFKLPSALLEVLVKDAEMIEKQSKLVKLPASITIDKIIEDYESSERNPYSQIPGGDDMLVGNLDALIKTFAQRLSSELIFKFEISQFLEMLNKKRNELGYSDITVAQYRSVLNEGEEVEKPKHDSSEPKDEPVTMRETRSKRQSKVDSEKRSSTKKELNPGPIKDEDIPFSSVYGFIHFVRFLNQLIEGKNIPVGMLNFYAPLINDLLEFLSFKKNEYYKQEADYEAPPKSYKANQ</sequence>
<dbReference type="GO" id="GO:0005634">
    <property type="term" value="C:nucleus"/>
    <property type="evidence" value="ECO:0007669"/>
    <property type="project" value="UniProtKB-SubCell"/>
</dbReference>
<feature type="domain" description="MSL3 chromodomain-like" evidence="8">
    <location>
        <begin position="56"/>
        <end position="109"/>
    </location>
</feature>
<keyword evidence="5" id="KW-0539">Nucleus</keyword>
<feature type="region of interest" description="Disordered" evidence="6">
    <location>
        <begin position="1"/>
        <end position="52"/>
    </location>
</feature>
<dbReference type="Gene3D" id="2.30.30.140">
    <property type="match status" value="1"/>
</dbReference>
<dbReference type="InterPro" id="IPR053820">
    <property type="entry name" value="MSL3_chromo-like"/>
</dbReference>
<dbReference type="GO" id="GO:0006325">
    <property type="term" value="P:chromatin organization"/>
    <property type="evidence" value="ECO:0007669"/>
    <property type="project" value="UniProtKB-KW"/>
</dbReference>
<accession>A0A914YEH9</accession>
<dbReference type="InterPro" id="IPR038217">
    <property type="entry name" value="MRG_C_sf"/>
</dbReference>
<feature type="compositionally biased region" description="Polar residues" evidence="6">
    <location>
        <begin position="158"/>
        <end position="170"/>
    </location>
</feature>
<dbReference type="Pfam" id="PF22732">
    <property type="entry name" value="MSL3_chromo-like"/>
    <property type="match status" value="1"/>
</dbReference>
<evidence type="ECO:0000256" key="5">
    <source>
        <dbReference type="ARBA" id="ARBA00023242"/>
    </source>
</evidence>
<evidence type="ECO:0000256" key="4">
    <source>
        <dbReference type="ARBA" id="ARBA00023163"/>
    </source>
</evidence>
<evidence type="ECO:0000256" key="6">
    <source>
        <dbReference type="SAM" id="MobiDB-lite"/>
    </source>
</evidence>
<evidence type="ECO:0000259" key="8">
    <source>
        <dbReference type="Pfam" id="PF22732"/>
    </source>
</evidence>
<dbReference type="GO" id="GO:0006355">
    <property type="term" value="P:regulation of DNA-templated transcription"/>
    <property type="evidence" value="ECO:0007669"/>
    <property type="project" value="InterPro"/>
</dbReference>
<feature type="compositionally biased region" description="Basic and acidic residues" evidence="6">
    <location>
        <begin position="24"/>
        <end position="41"/>
    </location>
</feature>
<evidence type="ECO:0000313" key="9">
    <source>
        <dbReference type="Proteomes" id="UP000887577"/>
    </source>
</evidence>
<keyword evidence="2" id="KW-0156">Chromatin regulator</keyword>
<feature type="region of interest" description="Disordered" evidence="6">
    <location>
        <begin position="127"/>
        <end position="192"/>
    </location>
</feature>
<feature type="compositionally biased region" description="Low complexity" evidence="6">
    <location>
        <begin position="9"/>
        <end position="22"/>
    </location>
</feature>
<dbReference type="InterPro" id="IPR016197">
    <property type="entry name" value="Chromo-like_dom_sf"/>
</dbReference>
<feature type="compositionally biased region" description="Polar residues" evidence="6">
    <location>
        <begin position="42"/>
        <end position="52"/>
    </location>
</feature>
<dbReference type="PANTHER" id="PTHR10880">
    <property type="entry name" value="MORTALITY FACTOR 4-LIKE PROTEIN"/>
    <property type="match status" value="1"/>
</dbReference>
<feature type="compositionally biased region" description="Basic residues" evidence="6">
    <location>
        <begin position="132"/>
        <end position="142"/>
    </location>
</feature>
<evidence type="ECO:0000256" key="1">
    <source>
        <dbReference type="ARBA" id="ARBA00004123"/>
    </source>
</evidence>
<dbReference type="Gene3D" id="1.10.274.30">
    <property type="entry name" value="MRG domain"/>
    <property type="match status" value="1"/>
</dbReference>
<dbReference type="SUPFAM" id="SSF54160">
    <property type="entry name" value="Chromo domain-like"/>
    <property type="match status" value="1"/>
</dbReference>
<evidence type="ECO:0000259" key="7">
    <source>
        <dbReference type="Pfam" id="PF05712"/>
    </source>
</evidence>
<dbReference type="WBParaSite" id="PSU_v2.g1867.t1">
    <property type="protein sequence ID" value="PSU_v2.g1867.t1"/>
    <property type="gene ID" value="PSU_v2.g1867"/>
</dbReference>
<proteinExistence type="predicted"/>
<evidence type="ECO:0000256" key="2">
    <source>
        <dbReference type="ARBA" id="ARBA00022853"/>
    </source>
</evidence>
<comment type="subcellular location">
    <subcellularLocation>
        <location evidence="1">Nucleus</location>
    </subcellularLocation>
</comment>
<dbReference type="GO" id="GO:0035267">
    <property type="term" value="C:NuA4 histone acetyltransferase complex"/>
    <property type="evidence" value="ECO:0007669"/>
    <property type="project" value="TreeGrafter"/>
</dbReference>
<feature type="region of interest" description="Disordered" evidence="6">
    <location>
        <begin position="323"/>
        <end position="372"/>
    </location>
</feature>
<feature type="compositionally biased region" description="Basic and acidic residues" evidence="6">
    <location>
        <begin position="327"/>
        <end position="372"/>
    </location>
</feature>
<evidence type="ECO:0000313" key="10">
    <source>
        <dbReference type="WBParaSite" id="PSU_v2.g1867.t1"/>
    </source>
</evidence>
<dbReference type="AlphaFoldDB" id="A0A914YEH9"/>
<organism evidence="9 10">
    <name type="scientific">Panagrolaimus superbus</name>
    <dbReference type="NCBI Taxonomy" id="310955"/>
    <lineage>
        <taxon>Eukaryota</taxon>
        <taxon>Metazoa</taxon>
        <taxon>Ecdysozoa</taxon>
        <taxon>Nematoda</taxon>
        <taxon>Chromadorea</taxon>
        <taxon>Rhabditida</taxon>
        <taxon>Tylenchina</taxon>
        <taxon>Panagrolaimomorpha</taxon>
        <taxon>Panagrolaimoidea</taxon>
        <taxon>Panagrolaimidae</taxon>
        <taxon>Panagrolaimus</taxon>
    </lineage>
</organism>
<dbReference type="PANTHER" id="PTHR10880:SF48">
    <property type="entry name" value="MORTALITY FACTOR 4 LIKE 2"/>
    <property type="match status" value="1"/>
</dbReference>
<dbReference type="InterPro" id="IPR026541">
    <property type="entry name" value="MRG_dom"/>
</dbReference>
<keyword evidence="9" id="KW-1185">Reference proteome</keyword>
<feature type="domain" description="MRG" evidence="7">
    <location>
        <begin position="207"/>
        <end position="435"/>
    </location>
</feature>
<dbReference type="PROSITE" id="PS51640">
    <property type="entry name" value="MRG"/>
    <property type="match status" value="1"/>
</dbReference>
<dbReference type="Pfam" id="PF05712">
    <property type="entry name" value="MRG"/>
    <property type="match status" value="1"/>
</dbReference>
<reference evidence="10" key="1">
    <citation type="submission" date="2022-11" db="UniProtKB">
        <authorList>
            <consortium name="WormBaseParasite"/>
        </authorList>
    </citation>
    <scope>IDENTIFICATION</scope>
</reference>
<name>A0A914YEH9_9BILA</name>
<dbReference type="InterPro" id="IPR008676">
    <property type="entry name" value="MRG"/>
</dbReference>
<keyword evidence="4" id="KW-0804">Transcription</keyword>
<evidence type="ECO:0000256" key="3">
    <source>
        <dbReference type="ARBA" id="ARBA00023015"/>
    </source>
</evidence>
<dbReference type="Proteomes" id="UP000887577">
    <property type="component" value="Unplaced"/>
</dbReference>
<protein>
    <submittedName>
        <fullName evidence="10">MRG domain-containing protein</fullName>
    </submittedName>
</protein>
<keyword evidence="3" id="KW-0805">Transcription regulation</keyword>